<evidence type="ECO:0000256" key="4">
    <source>
        <dbReference type="ARBA" id="ARBA00023098"/>
    </source>
</evidence>
<evidence type="ECO:0000256" key="6">
    <source>
        <dbReference type="ARBA" id="ARBA00040545"/>
    </source>
</evidence>
<evidence type="ECO:0000313" key="7">
    <source>
        <dbReference type="EMBL" id="GGB30627.1"/>
    </source>
</evidence>
<dbReference type="Gene3D" id="3.90.226.10">
    <property type="entry name" value="2-enoyl-CoA Hydratase, Chain A, domain 1"/>
    <property type="match status" value="1"/>
</dbReference>
<evidence type="ECO:0000256" key="2">
    <source>
        <dbReference type="ARBA" id="ARBA00022832"/>
    </source>
</evidence>
<keyword evidence="8" id="KW-1185">Reference proteome</keyword>
<dbReference type="PANTHER" id="PTHR43602:SF1">
    <property type="entry name" value="ENOYL-COA HYDRATASE DOMAIN-CONTAINING PROTEIN 3, MITOCHONDRIAL"/>
    <property type="match status" value="1"/>
</dbReference>
<reference evidence="8" key="1">
    <citation type="journal article" date="2019" name="Int. J. Syst. Evol. Microbiol.">
        <title>The Global Catalogue of Microorganisms (GCM) 10K type strain sequencing project: providing services to taxonomists for standard genome sequencing and annotation.</title>
        <authorList>
            <consortium name="The Broad Institute Genomics Platform"/>
            <consortium name="The Broad Institute Genome Sequencing Center for Infectious Disease"/>
            <person name="Wu L."/>
            <person name="Ma J."/>
        </authorList>
    </citation>
    <scope>NUCLEOTIDE SEQUENCE [LARGE SCALE GENOMIC DNA]</scope>
    <source>
        <strain evidence="8">CGMCC 1.10188</strain>
    </source>
</reference>
<dbReference type="Gene3D" id="1.10.12.10">
    <property type="entry name" value="Lyase 2-enoyl-coa Hydratase, Chain A, domain 2"/>
    <property type="match status" value="1"/>
</dbReference>
<dbReference type="SUPFAM" id="SSF52096">
    <property type="entry name" value="ClpP/crotonase"/>
    <property type="match status" value="1"/>
</dbReference>
<gene>
    <name evidence="7" type="ORF">GCM10011505_10000</name>
</gene>
<sequence>MTDQTPARTQAAAADTLVRLDIHDDGVAVLTLNRPAQRNALSLAMMSAIEAALDEIARNPAARAVVLRGEGPAFCSGHDLKEMRADPDKASHAALFAQCSRMMTRIVRLPKPVIAEVGGIATAAGCQLVASCDLAVAATTARFATPGVNLGLFCSTPMVALSRAVGRKHAMEMLLMGEMADAETAHRFGLVNRVVAPEALSDTTMGMARLIASKSPLTLRTGKEAFYAQVEMTLDDAYAYASKVMTDNMQTNDAVEGIDAFLGKRKPIWQGR</sequence>
<dbReference type="CDD" id="cd06558">
    <property type="entry name" value="crotonase-like"/>
    <property type="match status" value="1"/>
</dbReference>
<dbReference type="NCBIfam" id="NF006008">
    <property type="entry name" value="PRK08139.1"/>
    <property type="match status" value="1"/>
</dbReference>
<evidence type="ECO:0000256" key="5">
    <source>
        <dbReference type="ARBA" id="ARBA00037410"/>
    </source>
</evidence>
<keyword evidence="3" id="KW-0809">Transit peptide</keyword>
<organism evidence="7 8">
    <name type="scientific">Tistrella bauzanensis</name>
    <dbReference type="NCBI Taxonomy" id="657419"/>
    <lineage>
        <taxon>Bacteria</taxon>
        <taxon>Pseudomonadati</taxon>
        <taxon>Pseudomonadota</taxon>
        <taxon>Alphaproteobacteria</taxon>
        <taxon>Geminicoccales</taxon>
        <taxon>Geminicoccaceae</taxon>
        <taxon>Tistrella</taxon>
    </lineage>
</organism>
<dbReference type="InterPro" id="IPR014748">
    <property type="entry name" value="Enoyl-CoA_hydra_C"/>
</dbReference>
<dbReference type="Proteomes" id="UP000603352">
    <property type="component" value="Unassembled WGS sequence"/>
</dbReference>
<comment type="similarity">
    <text evidence="1">Belongs to the enoyl-CoA hydratase/isomerase family.</text>
</comment>
<comment type="function">
    <text evidence="5">May play a role in fatty acid biosynthesis and insulin sensitivity.</text>
</comment>
<dbReference type="InterPro" id="IPR001753">
    <property type="entry name" value="Enoyl-CoA_hydra/iso"/>
</dbReference>
<evidence type="ECO:0000256" key="1">
    <source>
        <dbReference type="ARBA" id="ARBA00005254"/>
    </source>
</evidence>
<protein>
    <recommendedName>
        <fullName evidence="6">Enoyl-CoA hydratase domain-containing protein 3, mitochondrial</fullName>
    </recommendedName>
</protein>
<proteinExistence type="inferred from homology"/>
<dbReference type="InterPro" id="IPR029045">
    <property type="entry name" value="ClpP/crotonase-like_dom_sf"/>
</dbReference>
<dbReference type="RefSeq" id="WP_188575537.1">
    <property type="nucleotide sequence ID" value="NZ_BMDZ01000007.1"/>
</dbReference>
<evidence type="ECO:0000313" key="8">
    <source>
        <dbReference type="Proteomes" id="UP000603352"/>
    </source>
</evidence>
<dbReference type="PANTHER" id="PTHR43602">
    <property type="match status" value="1"/>
</dbReference>
<dbReference type="EMBL" id="BMDZ01000007">
    <property type="protein sequence ID" value="GGB30627.1"/>
    <property type="molecule type" value="Genomic_DNA"/>
</dbReference>
<name>A0ABQ1IB91_9PROT</name>
<dbReference type="InterPro" id="IPR052377">
    <property type="entry name" value="Mitochondrial_ECH-domain"/>
</dbReference>
<keyword evidence="4" id="KW-0443">Lipid metabolism</keyword>
<evidence type="ECO:0000256" key="3">
    <source>
        <dbReference type="ARBA" id="ARBA00022946"/>
    </source>
</evidence>
<comment type="caution">
    <text evidence="7">The sequence shown here is derived from an EMBL/GenBank/DDBJ whole genome shotgun (WGS) entry which is preliminary data.</text>
</comment>
<keyword evidence="2" id="KW-0276">Fatty acid metabolism</keyword>
<dbReference type="Pfam" id="PF00378">
    <property type="entry name" value="ECH_1"/>
    <property type="match status" value="1"/>
</dbReference>
<accession>A0ABQ1IB91</accession>